<sequence length="54" mass="5584">MPVAENIGSDPNAPRRFVTATAPSPTAQATTAGTQARSNTDAVVVRIVSTNFLL</sequence>
<organism evidence="2 3">
    <name type="scientific">Mycobacteroides abscessus MAB_091912_2446</name>
    <dbReference type="NCBI Taxonomy" id="1335414"/>
    <lineage>
        <taxon>Bacteria</taxon>
        <taxon>Bacillati</taxon>
        <taxon>Actinomycetota</taxon>
        <taxon>Actinomycetes</taxon>
        <taxon>Mycobacteriales</taxon>
        <taxon>Mycobacteriaceae</taxon>
        <taxon>Mycobacteroides</taxon>
        <taxon>Mycobacteroides abscessus</taxon>
    </lineage>
</organism>
<comment type="caution">
    <text evidence="2">The sequence shown here is derived from an EMBL/GenBank/DDBJ whole genome shotgun (WGS) entry which is preliminary data.</text>
</comment>
<name>A0A829MAT4_9MYCO</name>
<gene>
    <name evidence="2" type="ORF">L833_3398</name>
</gene>
<dbReference type="EMBL" id="AYTF01000002">
    <property type="protein sequence ID" value="ESV61013.1"/>
    <property type="molecule type" value="Genomic_DNA"/>
</dbReference>
<accession>A0A829MAT4</accession>
<dbReference type="Proteomes" id="UP000018502">
    <property type="component" value="Unassembled WGS sequence"/>
</dbReference>
<evidence type="ECO:0000256" key="1">
    <source>
        <dbReference type="SAM" id="MobiDB-lite"/>
    </source>
</evidence>
<dbReference type="AlphaFoldDB" id="A0A829MAT4"/>
<evidence type="ECO:0000313" key="2">
    <source>
        <dbReference type="EMBL" id="ESV61013.1"/>
    </source>
</evidence>
<reference evidence="2 3" key="1">
    <citation type="journal article" date="2014" name="Emerg. Infect. Dis.">
        <title>High-level Relatedness among Mycobacterium abscessus subsp. massiliense Strains from Widely Separated Outbreaks.</title>
        <authorList>
            <person name="Tettelin H."/>
            <person name="Davidson R.M."/>
            <person name="Agrawal S."/>
            <person name="Aitken M.L."/>
            <person name="Shallom S."/>
            <person name="Hasan N.A."/>
            <person name="Strong M."/>
            <person name="Nogueira de Moura V.C."/>
            <person name="De Groote M.A."/>
            <person name="Duarte R.S."/>
            <person name="Hine E."/>
            <person name="Parankush S."/>
            <person name="Su Q."/>
            <person name="Daugherty S.C."/>
            <person name="Fraser C.M."/>
            <person name="Brown-Elliott B.A."/>
            <person name="Wallace R.J.Jr."/>
            <person name="Holland S.M."/>
            <person name="Sampaio E.P."/>
            <person name="Olivier K.N."/>
            <person name="Jackson M."/>
            <person name="Zelazny A.M."/>
        </authorList>
    </citation>
    <scope>NUCLEOTIDE SEQUENCE [LARGE SCALE GENOMIC DNA]</scope>
    <source>
        <strain evidence="2 3">MAB_091912_2446</strain>
    </source>
</reference>
<feature type="compositionally biased region" description="Low complexity" evidence="1">
    <location>
        <begin position="19"/>
        <end position="35"/>
    </location>
</feature>
<protein>
    <submittedName>
        <fullName evidence="2">Uncharacterized protein</fullName>
    </submittedName>
</protein>
<evidence type="ECO:0000313" key="3">
    <source>
        <dbReference type="Proteomes" id="UP000018502"/>
    </source>
</evidence>
<feature type="region of interest" description="Disordered" evidence="1">
    <location>
        <begin position="1"/>
        <end position="35"/>
    </location>
</feature>
<proteinExistence type="predicted"/>